<organism evidence="1 2">
    <name type="scientific">Nonomuraea thailandensis</name>
    <dbReference type="NCBI Taxonomy" id="1188745"/>
    <lineage>
        <taxon>Bacteria</taxon>
        <taxon>Bacillati</taxon>
        <taxon>Actinomycetota</taxon>
        <taxon>Actinomycetes</taxon>
        <taxon>Streptosporangiales</taxon>
        <taxon>Streptosporangiaceae</taxon>
        <taxon>Nonomuraea</taxon>
    </lineage>
</organism>
<name>A0A9X2G8V1_9ACTN</name>
<evidence type="ECO:0000313" key="1">
    <source>
        <dbReference type="EMBL" id="MCP2353370.1"/>
    </source>
</evidence>
<proteinExistence type="predicted"/>
<comment type="caution">
    <text evidence="1">The sequence shown here is derived from an EMBL/GenBank/DDBJ whole genome shotgun (WGS) entry which is preliminary data.</text>
</comment>
<dbReference type="AlphaFoldDB" id="A0A9X2G8V1"/>
<gene>
    <name evidence="1" type="ORF">HD597_000390</name>
</gene>
<evidence type="ECO:0000313" key="2">
    <source>
        <dbReference type="Proteomes" id="UP001139648"/>
    </source>
</evidence>
<reference evidence="1" key="1">
    <citation type="submission" date="2022-06" db="EMBL/GenBank/DDBJ databases">
        <title>Sequencing the genomes of 1000 actinobacteria strains.</title>
        <authorList>
            <person name="Klenk H.-P."/>
        </authorList>
    </citation>
    <scope>NUCLEOTIDE SEQUENCE</scope>
    <source>
        <strain evidence="1">DSM 46694</strain>
    </source>
</reference>
<dbReference type="RefSeq" id="WP_253739873.1">
    <property type="nucleotide sequence ID" value="NZ_BAABKA010000009.1"/>
</dbReference>
<sequence>MEYWRDSIESPKWKGFERMFLFGTPERAAARAERRRLKEERAAQRARQRIPSHQERLVTAAGISSVNLVCHRDTFVFIQDADVVLRQRVRLPAAGDETLIKVPLSGPNLVRVLTTLRSICNDPFRNSGDQAVATRIYRAVAQIVDTVDRAATSGTPVPDILLDDRVGSVEAVPPTDAA</sequence>
<accession>A0A9X2G8V1</accession>
<dbReference type="EMBL" id="JAMZEB010000001">
    <property type="protein sequence ID" value="MCP2353370.1"/>
    <property type="molecule type" value="Genomic_DNA"/>
</dbReference>
<protein>
    <submittedName>
        <fullName evidence="1">Uncharacterized protein</fullName>
    </submittedName>
</protein>
<keyword evidence="2" id="KW-1185">Reference proteome</keyword>
<dbReference type="Proteomes" id="UP001139648">
    <property type="component" value="Unassembled WGS sequence"/>
</dbReference>